<proteinExistence type="predicted"/>
<gene>
    <name evidence="2" type="ORF">HNR70_002420</name>
</gene>
<dbReference type="PROSITE" id="PS51729">
    <property type="entry name" value="GNAT_YJDJ"/>
    <property type="match status" value="1"/>
</dbReference>
<dbReference type="EMBL" id="JACHLZ010000001">
    <property type="protein sequence ID" value="MBB5832607.1"/>
    <property type="molecule type" value="Genomic_DNA"/>
</dbReference>
<dbReference type="InterPro" id="IPR031165">
    <property type="entry name" value="GNAT_YJDJ"/>
</dbReference>
<protein>
    <submittedName>
        <fullName evidence="2">Putative GNAT family acetyltransferase</fullName>
    </submittedName>
</protein>
<dbReference type="InterPro" id="IPR045057">
    <property type="entry name" value="Gcn5-rel_NAT"/>
</dbReference>
<dbReference type="RefSeq" id="WP_184325905.1">
    <property type="nucleotide sequence ID" value="NZ_JACHLZ010000001.1"/>
</dbReference>
<comment type="caution">
    <text evidence="2">The sequence shown here is derived from an EMBL/GenBank/DDBJ whole genome shotgun (WGS) entry which is preliminary data.</text>
</comment>
<dbReference type="PANTHER" id="PTHR31435">
    <property type="entry name" value="PROTEIN NATD1"/>
    <property type="match status" value="1"/>
</dbReference>
<dbReference type="InterPro" id="IPR016181">
    <property type="entry name" value="Acyl_CoA_acyltransferase"/>
</dbReference>
<name>A0A841AF93_9MICO</name>
<sequence length="120" mass="13299">MTEQPASTSPEDAQVEVVDNPDRHRFDIRVGGKRVGFSMYRDVDDITDAPQRIFFHTVIGDEFGGQGLASTLTRDALAQTTAAGRRIVPICPYVEKWVSRHDDIEGHVDAVLPAHLDAVR</sequence>
<dbReference type="PANTHER" id="PTHR31435:SF10">
    <property type="entry name" value="BSR4717 PROTEIN"/>
    <property type="match status" value="1"/>
</dbReference>
<evidence type="ECO:0000259" key="1">
    <source>
        <dbReference type="PROSITE" id="PS51729"/>
    </source>
</evidence>
<dbReference type="SUPFAM" id="SSF55729">
    <property type="entry name" value="Acyl-CoA N-acyltransferases (Nat)"/>
    <property type="match status" value="1"/>
</dbReference>
<feature type="domain" description="N-acetyltransferase" evidence="1">
    <location>
        <begin position="18"/>
        <end position="109"/>
    </location>
</feature>
<accession>A0A841AF93</accession>
<organism evidence="2 3">
    <name type="scientific">Brachybacterium aquaticum</name>
    <dbReference type="NCBI Taxonomy" id="1432564"/>
    <lineage>
        <taxon>Bacteria</taxon>
        <taxon>Bacillati</taxon>
        <taxon>Actinomycetota</taxon>
        <taxon>Actinomycetes</taxon>
        <taxon>Micrococcales</taxon>
        <taxon>Dermabacteraceae</taxon>
        <taxon>Brachybacterium</taxon>
    </lineage>
</organism>
<dbReference type="AlphaFoldDB" id="A0A841AF93"/>
<reference evidence="2 3" key="1">
    <citation type="submission" date="2020-08" db="EMBL/GenBank/DDBJ databases">
        <title>Sequencing the genomes of 1000 actinobacteria strains.</title>
        <authorList>
            <person name="Klenk H.-P."/>
        </authorList>
    </citation>
    <scope>NUCLEOTIDE SEQUENCE [LARGE SCALE GENOMIC DNA]</scope>
    <source>
        <strain evidence="2 3">DSM 28796</strain>
    </source>
</reference>
<keyword evidence="3" id="KW-1185">Reference proteome</keyword>
<dbReference type="GO" id="GO:0016740">
    <property type="term" value="F:transferase activity"/>
    <property type="evidence" value="ECO:0007669"/>
    <property type="project" value="UniProtKB-KW"/>
</dbReference>
<dbReference type="Proteomes" id="UP000588158">
    <property type="component" value="Unassembled WGS sequence"/>
</dbReference>
<dbReference type="Gene3D" id="3.40.630.30">
    <property type="match status" value="1"/>
</dbReference>
<evidence type="ECO:0000313" key="3">
    <source>
        <dbReference type="Proteomes" id="UP000588158"/>
    </source>
</evidence>
<keyword evidence="2" id="KW-0808">Transferase</keyword>
<evidence type="ECO:0000313" key="2">
    <source>
        <dbReference type="EMBL" id="MBB5832607.1"/>
    </source>
</evidence>
<dbReference type="Pfam" id="PF14542">
    <property type="entry name" value="Acetyltransf_CG"/>
    <property type="match status" value="1"/>
</dbReference>